<comment type="similarity">
    <text evidence="3">Belongs to the peptidase M1 family.</text>
</comment>
<dbReference type="PANTHER" id="PTHR11533:SF174">
    <property type="entry name" value="PUROMYCIN-SENSITIVE AMINOPEPTIDASE-RELATED"/>
    <property type="match status" value="1"/>
</dbReference>
<organism evidence="16 17">
    <name type="scientific">Fibrella forsythiae</name>
    <dbReference type="NCBI Taxonomy" id="2817061"/>
    <lineage>
        <taxon>Bacteria</taxon>
        <taxon>Pseudomonadati</taxon>
        <taxon>Bacteroidota</taxon>
        <taxon>Cytophagia</taxon>
        <taxon>Cytophagales</taxon>
        <taxon>Spirosomataceae</taxon>
        <taxon>Fibrella</taxon>
    </lineage>
</organism>
<name>A0ABS3JQE3_9BACT</name>
<dbReference type="InterPro" id="IPR045357">
    <property type="entry name" value="Aminopeptidase_N-like_N"/>
</dbReference>
<feature type="domain" description="Secretion system C-terminal sorting" evidence="15">
    <location>
        <begin position="593"/>
        <end position="665"/>
    </location>
</feature>
<reference evidence="16 17" key="1">
    <citation type="submission" date="2021-03" db="EMBL/GenBank/DDBJ databases">
        <title>Fibrella sp. HMF5405 genome sequencing and assembly.</title>
        <authorList>
            <person name="Kang H."/>
            <person name="Kim H."/>
            <person name="Bae S."/>
            <person name="Joh K."/>
        </authorList>
    </citation>
    <scope>NUCLEOTIDE SEQUENCE [LARGE SCALE GENOMIC DNA]</scope>
    <source>
        <strain evidence="16 17">HMF5405</strain>
    </source>
</reference>
<evidence type="ECO:0000313" key="16">
    <source>
        <dbReference type="EMBL" id="MBO0952225.1"/>
    </source>
</evidence>
<evidence type="ECO:0000256" key="7">
    <source>
        <dbReference type="ARBA" id="ARBA00022670"/>
    </source>
</evidence>
<evidence type="ECO:0000256" key="2">
    <source>
        <dbReference type="ARBA" id="ARBA00001947"/>
    </source>
</evidence>
<dbReference type="InterPro" id="IPR027268">
    <property type="entry name" value="Peptidase_M4/M1_CTD_sf"/>
</dbReference>
<dbReference type="EC" id="3.4.11.2" evidence="4"/>
<dbReference type="InterPro" id="IPR001930">
    <property type="entry name" value="Peptidase_M1"/>
</dbReference>
<comment type="caution">
    <text evidence="16">The sequence shown here is derived from an EMBL/GenBank/DDBJ whole genome shotgun (WGS) entry which is preliminary data.</text>
</comment>
<evidence type="ECO:0000313" key="17">
    <source>
        <dbReference type="Proteomes" id="UP000664628"/>
    </source>
</evidence>
<keyword evidence="6" id="KW-0031">Aminopeptidase</keyword>
<sequence>MKHIFFLLLSWLMLTPGHAQIDQSGADVCAEGKVRYFGKLFQTGQASGRQMAPTIQAVGDSTIDVTYYGLDLRVTTAPNYLRGATTVTLKANVPTLAQFYLDFNTSMKVDSVKSGAQKLTYSHQSNRLTITLPQAITKGQTGRVVVYYQGLPTTPNAGLTDQAFVFSTHETTSDPLIYTLSEPYGASDWFPCKDTPADKVDSSAVNVTMAPFFVSVSNGLLQGVTTNSDGTKTYRWKNSYPIAQYLISIAASNYTLYDNPFTYNGVTMPVSHYVFPEDLASVKTALTETNNMIKVFSDLFGTYPFIREKYGHAQFRWGGGMEHQTATSIIKSAMTRTTISHELMHQWFGDKITCRNWQNIWLNEGFASYGEAIYQESLGSTSSYKTYMGSFIARARAASGTLYVQNVADINQIFDSNRTYAKGAVVLHMLRGVLGDTDFFKGMKAYASSPAAYSTAVTEDFQKVMETASGKNLGYFFREWVYGEGYPIYSYSVAPVANSNRAVIRLSQTSTSTNPSSFTMPVQITVQSLAGDSTITVFNDQSVQSFTVTGKGTVTNVAIDPNTWILRGATISQTTTPAEPVVLATEEATQLRVFPNPGNDLLTAEFTTQTAGPLTVSLVNLLGQSVSTQADSNVPAGKQVRSLSLKSLPAGRYVLRLQTADGAKTAAVLVK</sequence>
<dbReference type="NCBIfam" id="TIGR04183">
    <property type="entry name" value="Por_Secre_tail"/>
    <property type="match status" value="1"/>
</dbReference>
<dbReference type="Gene3D" id="2.60.40.1730">
    <property type="entry name" value="tricorn interacting facor f3 domain"/>
    <property type="match status" value="1"/>
</dbReference>
<dbReference type="CDD" id="cd09603">
    <property type="entry name" value="M1_APN_like"/>
    <property type="match status" value="1"/>
</dbReference>
<evidence type="ECO:0000259" key="15">
    <source>
        <dbReference type="Pfam" id="PF18962"/>
    </source>
</evidence>
<feature type="domain" description="Peptidase M1 membrane alanine aminopeptidase" evidence="13">
    <location>
        <begin position="328"/>
        <end position="480"/>
    </location>
</feature>
<feature type="domain" description="Aminopeptidase N-like N-terminal" evidence="14">
    <location>
        <begin position="67"/>
        <end position="246"/>
    </location>
</feature>
<dbReference type="Pfam" id="PF01433">
    <property type="entry name" value="Peptidase_M1"/>
    <property type="match status" value="1"/>
</dbReference>
<evidence type="ECO:0000259" key="14">
    <source>
        <dbReference type="Pfam" id="PF17900"/>
    </source>
</evidence>
<dbReference type="SUPFAM" id="SSF55486">
    <property type="entry name" value="Metalloproteases ('zincins'), catalytic domain"/>
    <property type="match status" value="1"/>
</dbReference>
<protein>
    <recommendedName>
        <fullName evidence="5">Aminopeptidase N</fullName>
        <ecNumber evidence="4">3.4.11.2</ecNumber>
    </recommendedName>
</protein>
<feature type="chain" id="PRO_5046936587" description="Aminopeptidase N" evidence="12">
    <location>
        <begin position="20"/>
        <end position="671"/>
    </location>
</feature>
<keyword evidence="8" id="KW-0479">Metal-binding</keyword>
<dbReference type="InterPro" id="IPR014782">
    <property type="entry name" value="Peptidase_M1_dom"/>
</dbReference>
<dbReference type="PANTHER" id="PTHR11533">
    <property type="entry name" value="PROTEASE M1 ZINC METALLOPROTEASE"/>
    <property type="match status" value="1"/>
</dbReference>
<dbReference type="Pfam" id="PF17900">
    <property type="entry name" value="Peptidase_M1_N"/>
    <property type="match status" value="1"/>
</dbReference>
<evidence type="ECO:0000256" key="6">
    <source>
        <dbReference type="ARBA" id="ARBA00022438"/>
    </source>
</evidence>
<keyword evidence="7" id="KW-0645">Protease</keyword>
<dbReference type="EMBL" id="JAFMYW010000010">
    <property type="protein sequence ID" value="MBO0952225.1"/>
    <property type="molecule type" value="Genomic_DNA"/>
</dbReference>
<evidence type="ECO:0000259" key="13">
    <source>
        <dbReference type="Pfam" id="PF01433"/>
    </source>
</evidence>
<dbReference type="SUPFAM" id="SSF63737">
    <property type="entry name" value="Leukotriene A4 hydrolase N-terminal domain"/>
    <property type="match status" value="1"/>
</dbReference>
<dbReference type="Pfam" id="PF18962">
    <property type="entry name" value="Por_Secre_tail"/>
    <property type="match status" value="1"/>
</dbReference>
<keyword evidence="9" id="KW-0378">Hydrolase</keyword>
<dbReference type="InterPro" id="IPR026444">
    <property type="entry name" value="Secre_tail"/>
</dbReference>
<comment type="cofactor">
    <cofactor evidence="2">
        <name>Zn(2+)</name>
        <dbReference type="ChEBI" id="CHEBI:29105"/>
    </cofactor>
</comment>
<evidence type="ECO:0000256" key="9">
    <source>
        <dbReference type="ARBA" id="ARBA00022801"/>
    </source>
</evidence>
<comment type="catalytic activity">
    <reaction evidence="1">
        <text>Release of an N-terminal amino acid, Xaa-|-Yaa- from a peptide, amide or arylamide. Xaa is preferably Ala, but may be most amino acids including Pro (slow action). When a terminal hydrophobic residue is followed by a prolyl residue, the two may be released as an intact Xaa-Pro dipeptide.</text>
        <dbReference type="EC" id="3.4.11.2"/>
    </reaction>
</comment>
<proteinExistence type="inferred from homology"/>
<accession>A0ABS3JQE3</accession>
<dbReference type="Proteomes" id="UP000664628">
    <property type="component" value="Unassembled WGS sequence"/>
</dbReference>
<keyword evidence="10" id="KW-0862">Zinc</keyword>
<gene>
    <name evidence="16" type="ORF">J2I46_26825</name>
</gene>
<evidence type="ECO:0000256" key="3">
    <source>
        <dbReference type="ARBA" id="ARBA00010136"/>
    </source>
</evidence>
<dbReference type="InterPro" id="IPR042097">
    <property type="entry name" value="Aminopeptidase_N-like_N_sf"/>
</dbReference>
<keyword evidence="11" id="KW-0482">Metalloprotease</keyword>
<dbReference type="PRINTS" id="PR00756">
    <property type="entry name" value="ALADIPTASE"/>
</dbReference>
<dbReference type="RefSeq" id="WP_207332174.1">
    <property type="nucleotide sequence ID" value="NZ_JAFMYW010000010.1"/>
</dbReference>
<evidence type="ECO:0000256" key="12">
    <source>
        <dbReference type="SAM" id="SignalP"/>
    </source>
</evidence>
<dbReference type="InterPro" id="IPR050344">
    <property type="entry name" value="Peptidase_M1_aminopeptidases"/>
</dbReference>
<evidence type="ECO:0000256" key="8">
    <source>
        <dbReference type="ARBA" id="ARBA00022723"/>
    </source>
</evidence>
<dbReference type="Gene3D" id="1.10.390.10">
    <property type="entry name" value="Neutral Protease Domain 2"/>
    <property type="match status" value="1"/>
</dbReference>
<evidence type="ECO:0000256" key="4">
    <source>
        <dbReference type="ARBA" id="ARBA00012564"/>
    </source>
</evidence>
<evidence type="ECO:0000256" key="1">
    <source>
        <dbReference type="ARBA" id="ARBA00000098"/>
    </source>
</evidence>
<evidence type="ECO:0000256" key="11">
    <source>
        <dbReference type="ARBA" id="ARBA00023049"/>
    </source>
</evidence>
<evidence type="ECO:0000256" key="10">
    <source>
        <dbReference type="ARBA" id="ARBA00022833"/>
    </source>
</evidence>
<keyword evidence="17" id="KW-1185">Reference proteome</keyword>
<feature type="signal peptide" evidence="12">
    <location>
        <begin position="1"/>
        <end position="19"/>
    </location>
</feature>
<evidence type="ECO:0000256" key="5">
    <source>
        <dbReference type="ARBA" id="ARBA00015611"/>
    </source>
</evidence>
<keyword evidence="12" id="KW-0732">Signal</keyword>